<reference evidence="1" key="1">
    <citation type="submission" date="2018-02" db="EMBL/GenBank/DDBJ databases">
        <title>Rhizophora mucronata_Transcriptome.</title>
        <authorList>
            <person name="Meera S.P."/>
            <person name="Sreeshan A."/>
            <person name="Augustine A."/>
        </authorList>
    </citation>
    <scope>NUCLEOTIDE SEQUENCE</scope>
    <source>
        <tissue evidence="1">Leaf</tissue>
    </source>
</reference>
<proteinExistence type="predicted"/>
<accession>A0A2P2IJH5</accession>
<dbReference type="EMBL" id="GGEC01000882">
    <property type="protein sequence ID" value="MBW81365.1"/>
    <property type="molecule type" value="Transcribed_RNA"/>
</dbReference>
<dbReference type="AlphaFoldDB" id="A0A2P2IJH5"/>
<organism evidence="1">
    <name type="scientific">Rhizophora mucronata</name>
    <name type="common">Asiatic mangrove</name>
    <dbReference type="NCBI Taxonomy" id="61149"/>
    <lineage>
        <taxon>Eukaryota</taxon>
        <taxon>Viridiplantae</taxon>
        <taxon>Streptophyta</taxon>
        <taxon>Embryophyta</taxon>
        <taxon>Tracheophyta</taxon>
        <taxon>Spermatophyta</taxon>
        <taxon>Magnoliopsida</taxon>
        <taxon>eudicotyledons</taxon>
        <taxon>Gunneridae</taxon>
        <taxon>Pentapetalae</taxon>
        <taxon>rosids</taxon>
        <taxon>fabids</taxon>
        <taxon>Malpighiales</taxon>
        <taxon>Rhizophoraceae</taxon>
        <taxon>Rhizophora</taxon>
    </lineage>
</organism>
<evidence type="ECO:0000313" key="1">
    <source>
        <dbReference type="EMBL" id="MBW81365.1"/>
    </source>
</evidence>
<sequence length="26" mass="3226">MLIMQSQWLHTIELSNNTMNWTEKYL</sequence>
<name>A0A2P2IJH5_RHIMU</name>
<protein>
    <submittedName>
        <fullName evidence="1">Uncharacterized protein</fullName>
    </submittedName>
</protein>